<feature type="transmembrane region" description="Helical" evidence="1">
    <location>
        <begin position="109"/>
        <end position="129"/>
    </location>
</feature>
<protein>
    <recommendedName>
        <fullName evidence="4">Glycosyltransferase RgtA/B/C/D-like domain-containing protein</fullName>
    </recommendedName>
</protein>
<name>A0A948RXU4_UNCEI</name>
<proteinExistence type="predicted"/>
<evidence type="ECO:0000256" key="1">
    <source>
        <dbReference type="SAM" id="Phobius"/>
    </source>
</evidence>
<feature type="transmembrane region" description="Helical" evidence="1">
    <location>
        <begin position="135"/>
        <end position="153"/>
    </location>
</feature>
<gene>
    <name evidence="2" type="ORF">KJ970_13610</name>
</gene>
<dbReference type="AlphaFoldDB" id="A0A948RXU4"/>
<feature type="transmembrane region" description="Helical" evidence="1">
    <location>
        <begin position="86"/>
        <end position="104"/>
    </location>
</feature>
<feature type="transmembrane region" description="Helical" evidence="1">
    <location>
        <begin position="7"/>
        <end position="27"/>
    </location>
</feature>
<accession>A0A948RXU4</accession>
<evidence type="ECO:0008006" key="4">
    <source>
        <dbReference type="Google" id="ProtNLM"/>
    </source>
</evidence>
<feature type="transmembrane region" description="Helical" evidence="1">
    <location>
        <begin position="277"/>
        <end position="295"/>
    </location>
</feature>
<feature type="transmembrane region" description="Helical" evidence="1">
    <location>
        <begin position="307"/>
        <end position="323"/>
    </location>
</feature>
<dbReference type="EMBL" id="JAHJDP010000077">
    <property type="protein sequence ID" value="MBU2691951.1"/>
    <property type="molecule type" value="Genomic_DNA"/>
</dbReference>
<evidence type="ECO:0000313" key="3">
    <source>
        <dbReference type="Proteomes" id="UP000777784"/>
    </source>
</evidence>
<comment type="caution">
    <text evidence="2">The sequence shown here is derived from an EMBL/GenBank/DDBJ whole genome shotgun (WGS) entry which is preliminary data.</text>
</comment>
<feature type="transmembrane region" description="Helical" evidence="1">
    <location>
        <begin position="184"/>
        <end position="202"/>
    </location>
</feature>
<keyword evidence="1" id="KW-0472">Membrane</keyword>
<feature type="transmembrane region" description="Helical" evidence="1">
    <location>
        <begin position="335"/>
        <end position="352"/>
    </location>
</feature>
<organism evidence="2 3">
    <name type="scientific">Eiseniibacteriota bacterium</name>
    <dbReference type="NCBI Taxonomy" id="2212470"/>
    <lineage>
        <taxon>Bacteria</taxon>
        <taxon>Candidatus Eiseniibacteriota</taxon>
    </lineage>
</organism>
<keyword evidence="1" id="KW-1133">Transmembrane helix</keyword>
<dbReference type="Proteomes" id="UP000777784">
    <property type="component" value="Unassembled WGS sequence"/>
</dbReference>
<sequence length="563" mass="63198">MQRAQTFTLAAIILIIFVLWGFHYAGFDLWWDEINSLTEYSLVSFHDTVSTYPDPNNHILFNLLDNLLTRIYRLRDIYQLADQAAALRWSQWFIALGGLIYLFLTGRKFFGPPAGMMAAAFQVSCLPFLNFAMQLRGYNLSIFFVTGILYHSGSCLERRSAGHALAAALFSFCLLYTIPSNIYFLAGLAGIVLVALLVHLPRRPAEEHPPAPFLRRLWRRPESMLLLAFGVGTLITYLAYLPVIENVLGNRFLAKHPAHRFFILSERLPQVAGHMLSYRYALLLIVLPGFFRAFRDASRRLQGSSKAAALLGLFFLPFGFSFLRNDAAFERTFVNLTPVFALILAAGCGWMIQGRKRTVWIRWSIPLICAIALATLGFAYAHLQQRLQDNLQKGFHEQSILANQYQAAGYHPAETAETLAEMVRMEPGPVILVGALDRVAWSFYLDKVDIPSLALVRIEALPPQDRNGASTHAGIFQVSQGMGRETVFVQQDLLISKEPEDLILTPLIQFVGSREFTGPIYLVTDSPVLVSSLLETHFPGFEGKRLGRSMDAGSLFVLRPGRS</sequence>
<reference evidence="2" key="1">
    <citation type="submission" date="2021-05" db="EMBL/GenBank/DDBJ databases">
        <title>Energy efficiency and biological interactions define the core microbiome of deep oligotrophic groundwater.</title>
        <authorList>
            <person name="Mehrshad M."/>
            <person name="Lopez-Fernandez M."/>
            <person name="Bell E."/>
            <person name="Bernier-Latmani R."/>
            <person name="Bertilsson S."/>
            <person name="Dopson M."/>
        </authorList>
    </citation>
    <scope>NUCLEOTIDE SEQUENCE</scope>
    <source>
        <strain evidence="2">Modern_marine.mb.64</strain>
    </source>
</reference>
<feature type="transmembrane region" description="Helical" evidence="1">
    <location>
        <begin position="223"/>
        <end position="243"/>
    </location>
</feature>
<feature type="transmembrane region" description="Helical" evidence="1">
    <location>
        <begin position="364"/>
        <end position="383"/>
    </location>
</feature>
<evidence type="ECO:0000313" key="2">
    <source>
        <dbReference type="EMBL" id="MBU2691951.1"/>
    </source>
</evidence>
<feature type="transmembrane region" description="Helical" evidence="1">
    <location>
        <begin position="160"/>
        <end position="178"/>
    </location>
</feature>
<keyword evidence="1" id="KW-0812">Transmembrane</keyword>